<sequence>MGCIANLVYGVLQAAALACFVVATPLDQFRSKSEEKEAVNVSSYFGNTYCLTYWGVKDKCYSMTYNGRPWDIFENCNGRVERFRTAEVCAIGAIVVVAASLVLFAVSSCFSCCCPCCKYILMLLNLATTVLSAVAWGCMLDCYRRSMGDSTVTTTTSTATPIAARMAETLVFESVGSNGVYSLTANQCMKLQDYTGTDGTLQYGMRLGAGWVLTIIGWAVVLVNMFIVLLPI</sequence>
<dbReference type="PANTHER" id="PTHR33297">
    <property type="entry name" value="AMASTIN-LIKE SURFACE PROTEIN-LIKE PROTEIN-RELATED"/>
    <property type="match status" value="1"/>
</dbReference>
<feature type="transmembrane region" description="Helical" evidence="1">
    <location>
        <begin position="6"/>
        <end position="26"/>
    </location>
</feature>
<comment type="caution">
    <text evidence="3">The sequence shown here is derived from an EMBL/GenBank/DDBJ whole genome shotgun (WGS) entry which is preliminary data.</text>
</comment>
<keyword evidence="4" id="KW-1185">Reference proteome</keyword>
<proteinExistence type="predicted"/>
<dbReference type="OrthoDB" id="265142at2759"/>
<keyword evidence="1" id="KW-0812">Transmembrane</keyword>
<feature type="transmembrane region" description="Helical" evidence="1">
    <location>
        <begin position="211"/>
        <end position="230"/>
    </location>
</feature>
<keyword evidence="1" id="KW-0472">Membrane</keyword>
<evidence type="ECO:0000313" key="3">
    <source>
        <dbReference type="EMBL" id="EPY34800.1"/>
    </source>
</evidence>
<reference evidence="3" key="2">
    <citation type="submission" date="2013-03" db="EMBL/GenBank/DDBJ databases">
        <authorList>
            <person name="Motta M.C.M."/>
            <person name="Martins A.C.A."/>
            <person name="Preta C.M.C.C."/>
            <person name="Silva R."/>
            <person name="de Souza S.S."/>
            <person name="Klein C.C."/>
            <person name="de Almeida L.G.P."/>
            <person name="Cunha O.L."/>
            <person name="Colabardini A.C."/>
            <person name="Lima B.A."/>
            <person name="Machado C.R."/>
            <person name="Soares C.M.A."/>
            <person name="de Menezes C.B.A."/>
            <person name="Bartolomeu D.C."/>
            <person name="Grisard E.C."/>
            <person name="Fantinatti-Garboggini F."/>
            <person name="Rodrigues-Luiz G.F."/>
            <person name="Wagner G."/>
            <person name="Goldman G.H."/>
            <person name="Fietto J.L.R."/>
            <person name="Ciapina L.P."/>
            <person name="Brocchi M."/>
            <person name="Elias M.C."/>
            <person name="Goldman M.H.S."/>
            <person name="Sagot M.-F."/>
            <person name="Pereira M."/>
            <person name="Stoco P.H."/>
            <person name="Teixeira S.M.R."/>
            <person name="de Mendonca-Neto R.P."/>
            <person name="Maciel T.E.F."/>
            <person name="Mendes T.A.O."/>
            <person name="Urmenyi T.P."/>
            <person name="Teixeira M.M.G."/>
            <person name="de Camargo E.F.P."/>
            <person name="de Sousa W."/>
            <person name="Schenkman S."/>
            <person name="de Vasconcelos A.T.R."/>
        </authorList>
    </citation>
    <scope>NUCLEOTIDE SEQUENCE</scope>
</reference>
<name>S9WGD5_9TRYP</name>
<feature type="transmembrane region" description="Helical" evidence="1">
    <location>
        <begin position="88"/>
        <end position="107"/>
    </location>
</feature>
<reference evidence="3 4" key="1">
    <citation type="journal article" date="2013" name="PLoS ONE">
        <title>Predicting the Proteins of Angomonas deanei, Strigomonas culicis and Their Respective Endosymbionts Reveals New Aspects of the Trypanosomatidae Family.</title>
        <authorList>
            <person name="Motta M.C."/>
            <person name="Martins A.C."/>
            <person name="de Souza S.S."/>
            <person name="Catta-Preta C.M."/>
            <person name="Silva R."/>
            <person name="Klein C.C."/>
            <person name="de Almeida L.G."/>
            <person name="de Lima Cunha O."/>
            <person name="Ciapina L.P."/>
            <person name="Brocchi M."/>
            <person name="Colabardini A.C."/>
            <person name="de Araujo Lima B."/>
            <person name="Machado C.R."/>
            <person name="de Almeida Soares C.M."/>
            <person name="Probst C.M."/>
            <person name="de Menezes C.B."/>
            <person name="Thompson C.E."/>
            <person name="Bartholomeu D.C."/>
            <person name="Gradia D.F."/>
            <person name="Pavoni D.P."/>
            <person name="Grisard E.C."/>
            <person name="Fantinatti-Garboggini F."/>
            <person name="Marchini F.K."/>
            <person name="Rodrigues-Luiz G.F."/>
            <person name="Wagner G."/>
            <person name="Goldman G.H."/>
            <person name="Fietto J.L."/>
            <person name="Elias M.C."/>
            <person name="Goldman M.H."/>
            <person name="Sagot M.F."/>
            <person name="Pereira M."/>
            <person name="Stoco P.H."/>
            <person name="de Mendonca-Neto R.P."/>
            <person name="Teixeira S.M."/>
            <person name="Maciel T.E."/>
            <person name="de Oliveira Mendes T.A."/>
            <person name="Urmenyi T.P."/>
            <person name="de Souza W."/>
            <person name="Schenkman S."/>
            <person name="de Vasconcelos A.T."/>
        </authorList>
    </citation>
    <scope>NUCLEOTIDE SEQUENCE [LARGE SCALE GENOMIC DNA]</scope>
</reference>
<evidence type="ECO:0000256" key="1">
    <source>
        <dbReference type="SAM" id="Phobius"/>
    </source>
</evidence>
<dbReference type="Pfam" id="PF07344">
    <property type="entry name" value="Amastin"/>
    <property type="match status" value="1"/>
</dbReference>
<dbReference type="AlphaFoldDB" id="S9WGD5"/>
<dbReference type="Proteomes" id="UP000015354">
    <property type="component" value="Unassembled WGS sequence"/>
</dbReference>
<gene>
    <name evidence="3" type="ORF">STCU_01302</name>
    <name evidence="2" type="ORF">STCU_05495</name>
</gene>
<dbReference type="EMBL" id="ATMH01005495">
    <property type="protein sequence ID" value="EPY27843.1"/>
    <property type="molecule type" value="Genomic_DNA"/>
</dbReference>
<keyword evidence="1" id="KW-1133">Transmembrane helix</keyword>
<evidence type="ECO:0000313" key="4">
    <source>
        <dbReference type="Proteomes" id="UP000015354"/>
    </source>
</evidence>
<protein>
    <submittedName>
        <fullName evidence="3">Amastin-like protein</fullName>
    </submittedName>
</protein>
<feature type="transmembrane region" description="Helical" evidence="1">
    <location>
        <begin position="119"/>
        <end position="140"/>
    </location>
</feature>
<evidence type="ECO:0000313" key="2">
    <source>
        <dbReference type="EMBL" id="EPY27843.1"/>
    </source>
</evidence>
<organism evidence="3 4">
    <name type="scientific">Strigomonas culicis</name>
    <dbReference type="NCBI Taxonomy" id="28005"/>
    <lineage>
        <taxon>Eukaryota</taxon>
        <taxon>Discoba</taxon>
        <taxon>Euglenozoa</taxon>
        <taxon>Kinetoplastea</taxon>
        <taxon>Metakinetoplastina</taxon>
        <taxon>Trypanosomatida</taxon>
        <taxon>Trypanosomatidae</taxon>
        <taxon>Strigomonadinae</taxon>
        <taxon>Strigomonas</taxon>
    </lineage>
</organism>
<dbReference type="EMBL" id="ATMH01001302">
    <property type="protein sequence ID" value="EPY34800.1"/>
    <property type="molecule type" value="Genomic_DNA"/>
</dbReference>
<dbReference type="PANTHER" id="PTHR33297:SF4">
    <property type="entry name" value="AMASTIN"/>
    <property type="match status" value="1"/>
</dbReference>
<accession>S9WGD5</accession>
<dbReference type="InterPro" id="IPR009944">
    <property type="entry name" value="Amastin"/>
</dbReference>